<proteinExistence type="predicted"/>
<dbReference type="Proteomes" id="UP001439008">
    <property type="component" value="Unassembled WGS sequence"/>
</dbReference>
<accession>A0ABV2AQ15</accession>
<dbReference type="EMBL" id="JBDODL010001741">
    <property type="protein sequence ID" value="MES1921766.1"/>
    <property type="molecule type" value="Genomic_DNA"/>
</dbReference>
<comment type="caution">
    <text evidence="1">The sequence shown here is derived from an EMBL/GenBank/DDBJ whole genome shotgun (WGS) entry which is preliminary data.</text>
</comment>
<reference evidence="1 2" key="1">
    <citation type="journal article" date="2024" name="BMC Biol.">
        <title>Comparative genomics of Ascetosporea gives new insight into the evolutionary basis for animal parasitism in Rhizaria.</title>
        <authorList>
            <person name="Hiltunen Thoren M."/>
            <person name="Onut-Brannstrom I."/>
            <person name="Alfjorden A."/>
            <person name="Peckova H."/>
            <person name="Swords F."/>
            <person name="Hooper C."/>
            <person name="Holzer A.S."/>
            <person name="Bass D."/>
            <person name="Burki F."/>
        </authorList>
    </citation>
    <scope>NUCLEOTIDE SEQUENCE [LARGE SCALE GENOMIC DNA]</scope>
    <source>
        <strain evidence="1">20-A016</strain>
    </source>
</reference>
<evidence type="ECO:0000313" key="2">
    <source>
        <dbReference type="Proteomes" id="UP001439008"/>
    </source>
</evidence>
<protein>
    <submittedName>
        <fullName evidence="1">Uncharacterized protein</fullName>
    </submittedName>
</protein>
<keyword evidence="2" id="KW-1185">Reference proteome</keyword>
<gene>
    <name evidence="1" type="ORF">MHBO_003297</name>
</gene>
<feature type="non-terminal residue" evidence="1">
    <location>
        <position position="235"/>
    </location>
</feature>
<evidence type="ECO:0000313" key="1">
    <source>
        <dbReference type="EMBL" id="MES1921766.1"/>
    </source>
</evidence>
<organism evidence="1 2">
    <name type="scientific">Bonamia ostreae</name>
    <dbReference type="NCBI Taxonomy" id="126728"/>
    <lineage>
        <taxon>Eukaryota</taxon>
        <taxon>Sar</taxon>
        <taxon>Rhizaria</taxon>
        <taxon>Endomyxa</taxon>
        <taxon>Ascetosporea</taxon>
        <taxon>Haplosporida</taxon>
        <taxon>Bonamia</taxon>
    </lineage>
</organism>
<sequence>MEIKNNLIECRQDFFKNRQKRFNEISELIQSQRDKLAPRTEFNPSIEDLRKTKNLITELENRTWDETFKTQNIKNAITTEKRFPLKEMTNVLKRKIVVDNQKTENYKSPEKSNLSPKIDLSPIKNVSNDKIDFSFQLETIQKEYDLVKDFIDNVPKNIPEYFNLEKKLRLLKSKQKTIEFRSKYSQKIVNNQIDLTKNDYSQKNIKNGLKSSNEITIFSNKNDKNNIYTNYDYKN</sequence>
<name>A0ABV2AQ15_9EUKA</name>